<evidence type="ECO:0000313" key="2">
    <source>
        <dbReference type="Proteomes" id="UP000593567"/>
    </source>
</evidence>
<dbReference type="Proteomes" id="UP000593567">
    <property type="component" value="Unassembled WGS sequence"/>
</dbReference>
<proteinExistence type="predicted"/>
<protein>
    <submittedName>
        <fullName evidence="1">Uncharacterized protein</fullName>
    </submittedName>
</protein>
<organism evidence="1 2">
    <name type="scientific">Bugula neritina</name>
    <name type="common">Brown bryozoan</name>
    <name type="synonym">Sertularia neritina</name>
    <dbReference type="NCBI Taxonomy" id="10212"/>
    <lineage>
        <taxon>Eukaryota</taxon>
        <taxon>Metazoa</taxon>
        <taxon>Spiralia</taxon>
        <taxon>Lophotrochozoa</taxon>
        <taxon>Bryozoa</taxon>
        <taxon>Gymnolaemata</taxon>
        <taxon>Cheilostomatida</taxon>
        <taxon>Flustrina</taxon>
        <taxon>Buguloidea</taxon>
        <taxon>Bugulidae</taxon>
        <taxon>Bugula</taxon>
    </lineage>
</organism>
<gene>
    <name evidence="1" type="ORF">EB796_014319</name>
</gene>
<keyword evidence="2" id="KW-1185">Reference proteome</keyword>
<accession>A0A7J7JPN8</accession>
<name>A0A7J7JPN8_BUGNE</name>
<dbReference type="EMBL" id="VXIV02002101">
    <property type="protein sequence ID" value="KAF6027386.1"/>
    <property type="molecule type" value="Genomic_DNA"/>
</dbReference>
<reference evidence="1" key="1">
    <citation type="submission" date="2020-06" db="EMBL/GenBank/DDBJ databases">
        <title>Draft genome of Bugula neritina, a colonial animal packing powerful symbionts and potential medicines.</title>
        <authorList>
            <person name="Rayko M."/>
        </authorList>
    </citation>
    <scope>NUCLEOTIDE SEQUENCE [LARGE SCALE GENOMIC DNA]</scope>
    <source>
        <strain evidence="1">Kwan_BN1</strain>
    </source>
</reference>
<evidence type="ECO:0000313" key="1">
    <source>
        <dbReference type="EMBL" id="KAF6027386.1"/>
    </source>
</evidence>
<sequence>MLRLEGQFQTIDSIPLLLQAKINFCPVNGSADKAVATLNTSPLSVTSTAASPAKRVTLSILLRSDTSFLVSQSCHL</sequence>
<comment type="caution">
    <text evidence="1">The sequence shown here is derived from an EMBL/GenBank/DDBJ whole genome shotgun (WGS) entry which is preliminary data.</text>
</comment>
<dbReference type="AlphaFoldDB" id="A0A7J7JPN8"/>